<evidence type="ECO:0000313" key="8">
    <source>
        <dbReference type="EMBL" id="KZN03663.1"/>
    </source>
</evidence>
<accession>A0A162ANJ6</accession>
<reference evidence="8" key="1">
    <citation type="journal article" date="2016" name="Nat. Genet.">
        <title>A high-quality carrot genome assembly provides new insights into carotenoid accumulation and asterid genome evolution.</title>
        <authorList>
            <person name="Iorizzo M."/>
            <person name="Ellison S."/>
            <person name="Senalik D."/>
            <person name="Zeng P."/>
            <person name="Satapoomin P."/>
            <person name="Huang J."/>
            <person name="Bowman M."/>
            <person name="Iovene M."/>
            <person name="Sanseverino W."/>
            <person name="Cavagnaro P."/>
            <person name="Yildiz M."/>
            <person name="Macko-Podgorni A."/>
            <person name="Moranska E."/>
            <person name="Grzebelus E."/>
            <person name="Grzebelus D."/>
            <person name="Ashrafi H."/>
            <person name="Zheng Z."/>
            <person name="Cheng S."/>
            <person name="Spooner D."/>
            <person name="Van Deynze A."/>
            <person name="Simon P."/>
        </authorList>
    </citation>
    <scope>NUCLEOTIDE SEQUENCE [LARGE SCALE GENOMIC DNA]</scope>
    <source>
        <tissue evidence="8">Leaf</tissue>
    </source>
</reference>
<dbReference type="FunFam" id="3.40.50.300:FF:000420">
    <property type="entry name" value="Endoribonuclease dicer-like 1"/>
    <property type="match status" value="1"/>
</dbReference>
<keyword evidence="2" id="KW-0378">Hydrolase</keyword>
<dbReference type="GO" id="GO:0005737">
    <property type="term" value="C:cytoplasm"/>
    <property type="evidence" value="ECO:0007669"/>
    <property type="project" value="TreeGrafter"/>
</dbReference>
<dbReference type="Gene3D" id="3.30.160.380">
    <property type="entry name" value="Dicer dimerisation domain"/>
    <property type="match status" value="1"/>
</dbReference>
<evidence type="ECO:0008006" key="9">
    <source>
        <dbReference type="Google" id="ProtNLM"/>
    </source>
</evidence>
<comment type="similarity">
    <text evidence="4">Belongs to the helicase family. Dicer subfamily.</text>
</comment>
<dbReference type="SUPFAM" id="SSF52540">
    <property type="entry name" value="P-loop containing nucleoside triphosphate hydrolases"/>
    <property type="match status" value="1"/>
</dbReference>
<dbReference type="PANTHER" id="PTHR14950">
    <property type="entry name" value="DICER-RELATED"/>
    <property type="match status" value="1"/>
</dbReference>
<dbReference type="InterPro" id="IPR011545">
    <property type="entry name" value="DEAD/DEAH_box_helicase_dom"/>
</dbReference>
<keyword evidence="4" id="KW-0694">RNA-binding</keyword>
<name>A0A162ANJ6_DAUCS</name>
<keyword evidence="3" id="KW-0067">ATP-binding</keyword>
<protein>
    <recommendedName>
        <fullName evidence="9">Helicase ATP-binding domain-containing protein</fullName>
    </recommendedName>
</protein>
<feature type="domain" description="Dicer dsRNA-binding fold" evidence="7">
    <location>
        <begin position="501"/>
        <end position="587"/>
    </location>
</feature>
<feature type="domain" description="Helicase ATP-binding" evidence="5">
    <location>
        <begin position="20"/>
        <end position="194"/>
    </location>
</feature>
<evidence type="ECO:0000259" key="6">
    <source>
        <dbReference type="PROSITE" id="PS51194"/>
    </source>
</evidence>
<dbReference type="AlphaFoldDB" id="A0A162ANJ6"/>
<feature type="domain" description="Helicase C-terminal" evidence="6">
    <location>
        <begin position="312"/>
        <end position="480"/>
    </location>
</feature>
<proteinExistence type="inferred from homology"/>
<dbReference type="PANTHER" id="PTHR14950:SF70">
    <property type="entry name" value="ENDORIBONUCLEASE DICER HOMOLOG 2"/>
    <property type="match status" value="1"/>
</dbReference>
<dbReference type="InterPro" id="IPR014001">
    <property type="entry name" value="Helicase_ATP-bd"/>
</dbReference>
<evidence type="ECO:0000256" key="1">
    <source>
        <dbReference type="ARBA" id="ARBA00022741"/>
    </source>
</evidence>
<evidence type="ECO:0000256" key="3">
    <source>
        <dbReference type="ARBA" id="ARBA00022840"/>
    </source>
</evidence>
<comment type="caution">
    <text evidence="8">The sequence shown here is derived from an EMBL/GenBank/DDBJ whole genome shotgun (WGS) entry which is preliminary data.</text>
</comment>
<dbReference type="PROSITE" id="PS51327">
    <property type="entry name" value="DICER_DSRBF"/>
    <property type="match status" value="1"/>
</dbReference>
<evidence type="ECO:0000256" key="4">
    <source>
        <dbReference type="PROSITE-ProRule" id="PRU00657"/>
    </source>
</evidence>
<evidence type="ECO:0000259" key="5">
    <source>
        <dbReference type="PROSITE" id="PS51192"/>
    </source>
</evidence>
<dbReference type="GO" id="GO:0004525">
    <property type="term" value="F:ribonuclease III activity"/>
    <property type="evidence" value="ECO:0007669"/>
    <property type="project" value="TreeGrafter"/>
</dbReference>
<evidence type="ECO:0000256" key="2">
    <source>
        <dbReference type="ARBA" id="ARBA00022801"/>
    </source>
</evidence>
<dbReference type="PROSITE" id="PS51192">
    <property type="entry name" value="HELICASE_ATP_BIND_1"/>
    <property type="match status" value="1"/>
</dbReference>
<dbReference type="Pfam" id="PF03368">
    <property type="entry name" value="Dicer_dimer"/>
    <property type="match status" value="1"/>
</dbReference>
<dbReference type="SMART" id="SM00487">
    <property type="entry name" value="DEXDc"/>
    <property type="match status" value="1"/>
</dbReference>
<dbReference type="FunFam" id="3.30.160.380:FF:000001">
    <property type="entry name" value="Endoribonuclease dicer-like 1"/>
    <property type="match status" value="1"/>
</dbReference>
<dbReference type="Pfam" id="PF00271">
    <property type="entry name" value="Helicase_C"/>
    <property type="match status" value="1"/>
</dbReference>
<keyword evidence="1" id="KW-0547">Nucleotide-binding</keyword>
<dbReference type="InterPro" id="IPR001650">
    <property type="entry name" value="Helicase_C-like"/>
</dbReference>
<dbReference type="InterPro" id="IPR005034">
    <property type="entry name" value="Dicer_dimerisation"/>
</dbReference>
<dbReference type="STRING" id="79200.A0A162ANJ6"/>
<dbReference type="GO" id="GO:0030422">
    <property type="term" value="P:siRNA processing"/>
    <property type="evidence" value="ECO:0007669"/>
    <property type="project" value="TreeGrafter"/>
</dbReference>
<dbReference type="Pfam" id="PF00270">
    <property type="entry name" value="DEAD"/>
    <property type="match status" value="1"/>
</dbReference>
<dbReference type="InterPro" id="IPR038248">
    <property type="entry name" value="Dicer_dimer_sf"/>
</dbReference>
<dbReference type="EMBL" id="LNRQ01000003">
    <property type="protein sequence ID" value="KZN03663.1"/>
    <property type="molecule type" value="Genomic_DNA"/>
</dbReference>
<organism evidence="8">
    <name type="scientific">Daucus carota subsp. sativus</name>
    <name type="common">Carrot</name>
    <dbReference type="NCBI Taxonomy" id="79200"/>
    <lineage>
        <taxon>Eukaryota</taxon>
        <taxon>Viridiplantae</taxon>
        <taxon>Streptophyta</taxon>
        <taxon>Embryophyta</taxon>
        <taxon>Tracheophyta</taxon>
        <taxon>Spermatophyta</taxon>
        <taxon>Magnoliopsida</taxon>
        <taxon>eudicotyledons</taxon>
        <taxon>Gunneridae</taxon>
        <taxon>Pentapetalae</taxon>
        <taxon>asterids</taxon>
        <taxon>campanulids</taxon>
        <taxon>Apiales</taxon>
        <taxon>Apiaceae</taxon>
        <taxon>Apioideae</taxon>
        <taxon>Scandiceae</taxon>
        <taxon>Daucinae</taxon>
        <taxon>Daucus</taxon>
        <taxon>Daucus sect. Daucus</taxon>
    </lineage>
</organism>
<dbReference type="PROSITE" id="PS51194">
    <property type="entry name" value="HELICASE_CTER"/>
    <property type="match status" value="1"/>
</dbReference>
<dbReference type="SMART" id="SM00490">
    <property type="entry name" value="HELICc"/>
    <property type="match status" value="1"/>
</dbReference>
<dbReference type="Gene3D" id="3.40.50.300">
    <property type="entry name" value="P-loop containing nucleotide triphosphate hydrolases"/>
    <property type="match status" value="2"/>
</dbReference>
<sequence length="809" mass="91405">MPLVESAKKLPFARSYQLDALKKAMEQNTIVYLETGSGKTLIAIMLLRSYAHLLRKPSSFIAVFLVPTVVLVSQQAEVVKMHTDLKAGKYWGEMGVDYWNAADWKKEQGEFEVLVMTPQILLDALRHSFIKLEKIRILIFDECHHARGKHPYACIMKVFTCSSESVLAGYMAMSTPKLKIYKDVDSLCLLPKKIASELESLQEKFECDIEKASIEESRKETTRQKLSKLSLTFFFCLRELGLWLAIKAADSYKSHGSGMFVWEKQDKFGERIITDFSSEVFKVLCGYMPSEPDWSVWDNIEANVMKGYLSTKVICLLESLLERRDSKDLRCIVFVERVITAITLCRLLDVLLPSLSGWKTKYIAGSNTLVQLQSRKTQNEIIEELRKGAANIIVATSVLEEGLDVQNCNLVIRFDLSNTVCSFIQSRGRARMQNSEFLLLVKSGDNATLSRVKTYLASGQVMRRESLRHASLPCQPPDTDIYQEAFYQVDSTGAIVTLTSCVPLIYFYCSRLPSDGYFKPLPRFKIYNELQKCTLCFPKGCPLPEVTVHGNLKTLKQIACLEACKKLHIMGALTNNLVPDMVEEENAEDIGHPEYVDEQDIYVPSELVGQDPNNGAKIYYCYLLELDRKFSHDIAVNNLMLAASHELNIDEDSNLAFELEVDRGNLSVHIKYARSISLTSEQGLIHNEPFDPKMWIIPGDQKEAFHEVQLSTGTKVFTKGIQKVKSKVVADVVEALIGVFLSYGGEGAALSFMNWLDASLLVEALTHGSFMLPEIPQCYQIYDDYSSQHKCTYPECFPCDDLFSLGITL</sequence>
<gene>
    <name evidence="8" type="ORF">DCAR_012419</name>
</gene>
<dbReference type="GO" id="GO:0005634">
    <property type="term" value="C:nucleus"/>
    <property type="evidence" value="ECO:0007669"/>
    <property type="project" value="TreeGrafter"/>
</dbReference>
<dbReference type="InterPro" id="IPR027417">
    <property type="entry name" value="P-loop_NTPase"/>
</dbReference>
<dbReference type="GO" id="GO:0003723">
    <property type="term" value="F:RNA binding"/>
    <property type="evidence" value="ECO:0007669"/>
    <property type="project" value="UniProtKB-UniRule"/>
</dbReference>
<dbReference type="CDD" id="cd18034">
    <property type="entry name" value="DEXHc_dicer"/>
    <property type="match status" value="1"/>
</dbReference>
<evidence type="ECO:0000259" key="7">
    <source>
        <dbReference type="PROSITE" id="PS51327"/>
    </source>
</evidence>
<dbReference type="GO" id="GO:0005524">
    <property type="term" value="F:ATP binding"/>
    <property type="evidence" value="ECO:0007669"/>
    <property type="project" value="UniProtKB-KW"/>
</dbReference>
<dbReference type="Gramene" id="KZN03663">
    <property type="protein sequence ID" value="KZN03663"/>
    <property type="gene ID" value="DCAR_012419"/>
</dbReference>